<dbReference type="RefSeq" id="WP_121066040.1">
    <property type="nucleotide sequence ID" value="NZ_RBIQ01000008.1"/>
</dbReference>
<reference evidence="1 2" key="1">
    <citation type="submission" date="2018-10" db="EMBL/GenBank/DDBJ databases">
        <title>Genomic Encyclopedia of Archaeal and Bacterial Type Strains, Phase II (KMG-II): from individual species to whole genera.</title>
        <authorList>
            <person name="Goeker M."/>
        </authorList>
    </citation>
    <scope>NUCLEOTIDE SEQUENCE [LARGE SCALE GENOMIC DNA]</scope>
    <source>
        <strain evidence="1 2">DSM 25230</strain>
    </source>
</reference>
<dbReference type="InterPro" id="IPR046144">
    <property type="entry name" value="DUF6146"/>
</dbReference>
<keyword evidence="2" id="KW-1185">Reference proteome</keyword>
<dbReference type="OrthoDB" id="1119488at2"/>
<evidence type="ECO:0000313" key="1">
    <source>
        <dbReference type="EMBL" id="RKR12884.1"/>
    </source>
</evidence>
<comment type="caution">
    <text evidence="1">The sequence shown here is derived from an EMBL/GenBank/DDBJ whole genome shotgun (WGS) entry which is preliminary data.</text>
</comment>
<gene>
    <name evidence="1" type="ORF">CLV91_1596</name>
</gene>
<dbReference type="AlphaFoldDB" id="A0A495E7J0"/>
<name>A0A495E7J0_9FLAO</name>
<evidence type="ECO:0000313" key="2">
    <source>
        <dbReference type="Proteomes" id="UP000269412"/>
    </source>
</evidence>
<dbReference type="Proteomes" id="UP000269412">
    <property type="component" value="Unassembled WGS sequence"/>
</dbReference>
<organism evidence="1 2">
    <name type="scientific">Maribacter vaceletii</name>
    <dbReference type="NCBI Taxonomy" id="1206816"/>
    <lineage>
        <taxon>Bacteria</taxon>
        <taxon>Pseudomonadati</taxon>
        <taxon>Bacteroidota</taxon>
        <taxon>Flavobacteriia</taxon>
        <taxon>Flavobacteriales</taxon>
        <taxon>Flavobacteriaceae</taxon>
        <taxon>Maribacter</taxon>
    </lineage>
</organism>
<proteinExistence type="predicted"/>
<accession>A0A495E7J0</accession>
<protein>
    <submittedName>
        <fullName evidence="1">Uncharacterized protein</fullName>
    </submittedName>
</protein>
<sequence>MKNFTYKICVFLIISILTFNNCKTSKNSLSISNEEKISFSKIEGDTITISSDVTEYDIIIIEPGFNFWLQSTARPEGFYSQTYLENRNQIYVSEWNRRVLQPQRYNPNLYELEINYQNNIDYGYEVNYKLYNYFIYFQRKYNQRLGPFMPRI</sequence>
<dbReference type="EMBL" id="RBIQ01000008">
    <property type="protein sequence ID" value="RKR12884.1"/>
    <property type="molecule type" value="Genomic_DNA"/>
</dbReference>
<dbReference type="Pfam" id="PF19643">
    <property type="entry name" value="DUF6146"/>
    <property type="match status" value="1"/>
</dbReference>